<organism evidence="3 4">
    <name type="scientific">Clostridium tyrobutyricum DIVETGP</name>
    <dbReference type="NCBI Taxonomy" id="1408889"/>
    <lineage>
        <taxon>Bacteria</taxon>
        <taxon>Bacillati</taxon>
        <taxon>Bacillota</taxon>
        <taxon>Clostridia</taxon>
        <taxon>Eubacteriales</taxon>
        <taxon>Clostridiaceae</taxon>
        <taxon>Clostridium</taxon>
    </lineage>
</organism>
<gene>
    <name evidence="3" type="ORF">CTDIVETGP_1827</name>
</gene>
<comment type="caution">
    <text evidence="3">The sequence shown here is derived from an EMBL/GenBank/DDBJ whole genome shotgun (WGS) entry which is preliminary data.</text>
</comment>
<dbReference type="InterPro" id="IPR014729">
    <property type="entry name" value="Rossmann-like_a/b/a_fold"/>
</dbReference>
<dbReference type="CDD" id="cd00293">
    <property type="entry name" value="USP-like"/>
    <property type="match status" value="1"/>
</dbReference>
<accession>W6NI73</accession>
<dbReference type="RefSeq" id="WP_017751896.1">
    <property type="nucleotide sequence ID" value="NZ_CBXI010000032.1"/>
</dbReference>
<dbReference type="PANTHER" id="PTHR46268:SF6">
    <property type="entry name" value="UNIVERSAL STRESS PROTEIN UP12"/>
    <property type="match status" value="1"/>
</dbReference>
<dbReference type="AlphaFoldDB" id="W6NI73"/>
<dbReference type="Gene3D" id="3.40.50.620">
    <property type="entry name" value="HUPs"/>
    <property type="match status" value="1"/>
</dbReference>
<dbReference type="GeneID" id="29420231"/>
<name>W6NI73_CLOTY</name>
<dbReference type="Proteomes" id="UP000019482">
    <property type="component" value="Unassembled WGS sequence"/>
</dbReference>
<dbReference type="InterPro" id="IPR006016">
    <property type="entry name" value="UspA"/>
</dbReference>
<sequence>MEKKKVLVPLDGTDRSMHSIDWLKKLFEKEEIKVTLMNVAEIVIANDMVISNDTVTRAQKESEDILDTALKKLEGYEVDKYCAFGYAADEILRKAKQEESDIIIMTKSTKKGIARMIGSVTTKVVKNAKTLVIISPE</sequence>
<dbReference type="OrthoDB" id="9794782at2"/>
<dbReference type="PANTHER" id="PTHR46268">
    <property type="entry name" value="STRESS RESPONSE PROTEIN NHAX"/>
    <property type="match status" value="1"/>
</dbReference>
<dbReference type="Pfam" id="PF00582">
    <property type="entry name" value="Usp"/>
    <property type="match status" value="1"/>
</dbReference>
<evidence type="ECO:0000256" key="1">
    <source>
        <dbReference type="ARBA" id="ARBA00008791"/>
    </source>
</evidence>
<comment type="similarity">
    <text evidence="1">Belongs to the universal stress protein A family.</text>
</comment>
<evidence type="ECO:0000259" key="2">
    <source>
        <dbReference type="Pfam" id="PF00582"/>
    </source>
</evidence>
<protein>
    <submittedName>
        <fullName evidence="3">Predicted universal stress protein</fullName>
    </submittedName>
</protein>
<keyword evidence="4" id="KW-1185">Reference proteome</keyword>
<evidence type="ECO:0000313" key="4">
    <source>
        <dbReference type="Proteomes" id="UP000019482"/>
    </source>
</evidence>
<dbReference type="PRINTS" id="PR01438">
    <property type="entry name" value="UNVRSLSTRESS"/>
</dbReference>
<reference evidence="3 4" key="1">
    <citation type="journal article" date="2015" name="Genome Announc.">
        <title>Draft Genome Sequence of Clostridium tyrobutyricum Strain DIVETGP, Isolated from Cow's Milk for Grana Padano Production.</title>
        <authorList>
            <person name="Soggiu A."/>
            <person name="Piras C."/>
            <person name="Gaiarsa S."/>
            <person name="Sassera D."/>
            <person name="Roncada P."/>
            <person name="Bendixen E."/>
            <person name="Brasca M."/>
            <person name="Bonizzi L."/>
        </authorList>
    </citation>
    <scope>NUCLEOTIDE SEQUENCE [LARGE SCALE GENOMIC DNA]</scope>
    <source>
        <strain evidence="3 4">DIVETGP</strain>
    </source>
</reference>
<proteinExistence type="inferred from homology"/>
<evidence type="ECO:0000313" key="3">
    <source>
        <dbReference type="EMBL" id="CDL91757.1"/>
    </source>
</evidence>
<feature type="domain" description="UspA" evidence="2">
    <location>
        <begin position="4"/>
        <end position="134"/>
    </location>
</feature>
<dbReference type="InterPro" id="IPR006015">
    <property type="entry name" value="Universal_stress_UspA"/>
</dbReference>
<dbReference type="EMBL" id="CBXI010000032">
    <property type="protein sequence ID" value="CDL91757.1"/>
    <property type="molecule type" value="Genomic_DNA"/>
</dbReference>
<dbReference type="SUPFAM" id="SSF52402">
    <property type="entry name" value="Adenine nucleotide alpha hydrolases-like"/>
    <property type="match status" value="1"/>
</dbReference>